<organism evidence="2 3">
    <name type="scientific">Rosa chinensis</name>
    <name type="common">China rose</name>
    <dbReference type="NCBI Taxonomy" id="74649"/>
    <lineage>
        <taxon>Eukaryota</taxon>
        <taxon>Viridiplantae</taxon>
        <taxon>Streptophyta</taxon>
        <taxon>Embryophyta</taxon>
        <taxon>Tracheophyta</taxon>
        <taxon>Spermatophyta</taxon>
        <taxon>Magnoliopsida</taxon>
        <taxon>eudicotyledons</taxon>
        <taxon>Gunneridae</taxon>
        <taxon>Pentapetalae</taxon>
        <taxon>rosids</taxon>
        <taxon>fabids</taxon>
        <taxon>Rosales</taxon>
        <taxon>Rosaceae</taxon>
        <taxon>Rosoideae</taxon>
        <taxon>Rosoideae incertae sedis</taxon>
        <taxon>Rosa</taxon>
    </lineage>
</organism>
<proteinExistence type="predicted"/>
<keyword evidence="1" id="KW-1133">Transmembrane helix</keyword>
<accession>A0A2P6S2D8</accession>
<evidence type="ECO:0000313" key="2">
    <source>
        <dbReference type="EMBL" id="PRQ52826.1"/>
    </source>
</evidence>
<keyword evidence="3" id="KW-1185">Reference proteome</keyword>
<gene>
    <name evidence="2" type="ORF">RchiOBHm_Chr2g0159691</name>
</gene>
<evidence type="ECO:0000256" key="1">
    <source>
        <dbReference type="SAM" id="Phobius"/>
    </source>
</evidence>
<dbReference type="Proteomes" id="UP000238479">
    <property type="component" value="Chromosome 2"/>
</dbReference>
<comment type="caution">
    <text evidence="2">The sequence shown here is derived from an EMBL/GenBank/DDBJ whole genome shotgun (WGS) entry which is preliminary data.</text>
</comment>
<sequence length="128" mass="14921">MEVDKPGVNNAILFFLFIMMATSPMVDAQLVLPLSLFPEWMVEYKNWYVGGFNDYCYVENIYTSHMGKMGPCLWVYKGLGHSIHCQLVLDVNPILFYHGIKAGYPRVWFQRWPHVLTITQYNLSTCMD</sequence>
<evidence type="ECO:0000313" key="3">
    <source>
        <dbReference type="Proteomes" id="UP000238479"/>
    </source>
</evidence>
<protein>
    <submittedName>
        <fullName evidence="2">Uncharacterized protein</fullName>
    </submittedName>
</protein>
<keyword evidence="1" id="KW-0812">Transmembrane</keyword>
<reference evidence="2 3" key="1">
    <citation type="journal article" date="2018" name="Nat. Genet.">
        <title>The Rosa genome provides new insights in the design of modern roses.</title>
        <authorList>
            <person name="Bendahmane M."/>
        </authorList>
    </citation>
    <scope>NUCLEOTIDE SEQUENCE [LARGE SCALE GENOMIC DNA]</scope>
    <source>
        <strain evidence="3">cv. Old Blush</strain>
    </source>
</reference>
<dbReference type="EMBL" id="PDCK01000040">
    <property type="protein sequence ID" value="PRQ52826.1"/>
    <property type="molecule type" value="Genomic_DNA"/>
</dbReference>
<dbReference type="AlphaFoldDB" id="A0A2P6S2D8"/>
<feature type="transmembrane region" description="Helical" evidence="1">
    <location>
        <begin position="12"/>
        <end position="37"/>
    </location>
</feature>
<dbReference type="Gramene" id="PRQ52826">
    <property type="protein sequence ID" value="PRQ52826"/>
    <property type="gene ID" value="RchiOBHm_Chr2g0159691"/>
</dbReference>
<keyword evidence="1" id="KW-0472">Membrane</keyword>
<name>A0A2P6S2D8_ROSCH</name>